<dbReference type="OrthoDB" id="2081028at2"/>
<gene>
    <name evidence="2" type="ORF">F7732_13880</name>
</gene>
<evidence type="ECO:0000313" key="2">
    <source>
        <dbReference type="EMBL" id="KAB2331758.1"/>
    </source>
</evidence>
<keyword evidence="1" id="KW-0472">Membrane</keyword>
<dbReference type="InterPro" id="IPR018770">
    <property type="entry name" value="ChloroindolylP_hydrolase"/>
</dbReference>
<dbReference type="RefSeq" id="WP_151574636.1">
    <property type="nucleotide sequence ID" value="NZ_WBOT01000004.1"/>
</dbReference>
<dbReference type="Pfam" id="PF10112">
    <property type="entry name" value="Halogen_Hydrol"/>
    <property type="match status" value="1"/>
</dbReference>
<organism evidence="2 3">
    <name type="scientific">Bacillus mesophilum</name>
    <dbReference type="NCBI Taxonomy" id="1071718"/>
    <lineage>
        <taxon>Bacteria</taxon>
        <taxon>Bacillati</taxon>
        <taxon>Bacillota</taxon>
        <taxon>Bacilli</taxon>
        <taxon>Bacillales</taxon>
        <taxon>Bacillaceae</taxon>
        <taxon>Bacillus</taxon>
    </lineage>
</organism>
<keyword evidence="1" id="KW-1133">Transmembrane helix</keyword>
<dbReference type="EMBL" id="WBOT01000004">
    <property type="protein sequence ID" value="KAB2331758.1"/>
    <property type="molecule type" value="Genomic_DNA"/>
</dbReference>
<keyword evidence="1" id="KW-0812">Transmembrane</keyword>
<feature type="transmembrane region" description="Helical" evidence="1">
    <location>
        <begin position="35"/>
        <end position="55"/>
    </location>
</feature>
<comment type="caution">
    <text evidence="2">The sequence shown here is derived from an EMBL/GenBank/DDBJ whole genome shotgun (WGS) entry which is preliminary data.</text>
</comment>
<feature type="transmembrane region" description="Helical" evidence="1">
    <location>
        <begin position="7"/>
        <end position="29"/>
    </location>
</feature>
<protein>
    <submittedName>
        <fullName evidence="2">Protein xpaC</fullName>
    </submittedName>
</protein>
<name>A0A7V7RKI4_9BACI</name>
<accession>A0A7V7RKI4</accession>
<keyword evidence="3" id="KW-1185">Reference proteome</keyword>
<evidence type="ECO:0000256" key="1">
    <source>
        <dbReference type="SAM" id="Phobius"/>
    </source>
</evidence>
<reference evidence="2 3" key="1">
    <citation type="journal article" date="2014" name="Arch. Microbiol.">
        <title>Bacillus mesophilum sp. nov., strain IITR-54T, a novel 4-chlorobiphenyl dechlorinating bacterium.</title>
        <authorList>
            <person name="Manickam N."/>
            <person name="Singh N.K."/>
            <person name="Bajaj A."/>
            <person name="Kumar R.M."/>
            <person name="Kaur G."/>
            <person name="Kaur N."/>
            <person name="Bala M."/>
            <person name="Kumar A."/>
            <person name="Mayilraj S."/>
        </authorList>
    </citation>
    <scope>NUCLEOTIDE SEQUENCE [LARGE SCALE GENOMIC DNA]</scope>
    <source>
        <strain evidence="2 3">IITR-54</strain>
    </source>
</reference>
<evidence type="ECO:0000313" key="3">
    <source>
        <dbReference type="Proteomes" id="UP000441354"/>
    </source>
</evidence>
<sequence length="219" mass="25495">MNSFLAFILRSLIAAPTAVSVWLVAFFAFDQTFPLSGVIGVSAGIITFWVSGAVMKSRFLKRHGLSRKEYAYIEKNLDEAKGKLSRLHKALMSIRHMPSLKERVQFIRVTRKIYRLTKKEPKRFYLAERFYFSHLDSAVELAEKYVFLSSQPKMTMELEHSLRDTRKTLQELTAFVEKDLYDVIAEDIDQLHFEIDVAKHSIKTLQESRKNADESRRIK</sequence>
<dbReference type="AlphaFoldDB" id="A0A7V7RKI4"/>
<dbReference type="Proteomes" id="UP000441354">
    <property type="component" value="Unassembled WGS sequence"/>
</dbReference>
<proteinExistence type="predicted"/>